<keyword evidence="7" id="KW-0862">Zinc</keyword>
<evidence type="ECO:0000256" key="11">
    <source>
        <dbReference type="SAM" id="Phobius"/>
    </source>
</evidence>
<evidence type="ECO:0000256" key="9">
    <source>
        <dbReference type="ARBA" id="ARBA00023136"/>
    </source>
</evidence>
<dbReference type="PANTHER" id="PTHR46065:SF3">
    <property type="entry name" value="FI20425P1"/>
    <property type="match status" value="1"/>
</dbReference>
<dbReference type="Pfam" id="PF12906">
    <property type="entry name" value="RINGv"/>
    <property type="match status" value="1"/>
</dbReference>
<dbReference type="FunFam" id="3.30.40.10:FF:000912">
    <property type="entry name" value="RING-variant_domain_containing_protein_-_putative"/>
    <property type="match status" value="1"/>
</dbReference>
<dbReference type="VEuPathDB" id="TriTrypDB:TRSC58_06363"/>
<keyword evidence="2" id="KW-0808">Transferase</keyword>
<dbReference type="Proteomes" id="UP000031737">
    <property type="component" value="Unassembled WGS sequence"/>
</dbReference>
<evidence type="ECO:0000256" key="7">
    <source>
        <dbReference type="ARBA" id="ARBA00022833"/>
    </source>
</evidence>
<evidence type="ECO:0000313" key="13">
    <source>
        <dbReference type="EMBL" id="ESL05970.1"/>
    </source>
</evidence>
<keyword evidence="14" id="KW-1185">Reference proteome</keyword>
<dbReference type="InterPro" id="IPR013083">
    <property type="entry name" value="Znf_RING/FYVE/PHD"/>
</dbReference>
<evidence type="ECO:0000256" key="1">
    <source>
        <dbReference type="ARBA" id="ARBA00004141"/>
    </source>
</evidence>
<dbReference type="InterPro" id="IPR011016">
    <property type="entry name" value="Znf_RING-CH"/>
</dbReference>
<evidence type="ECO:0000256" key="4">
    <source>
        <dbReference type="ARBA" id="ARBA00022723"/>
    </source>
</evidence>
<protein>
    <recommendedName>
        <fullName evidence="12">RING-CH-type domain-containing protein</fullName>
    </recommendedName>
</protein>
<reference evidence="13 14" key="1">
    <citation type="submission" date="2013-07" db="EMBL/GenBank/DDBJ databases">
        <authorList>
            <person name="Stoco P.H."/>
            <person name="Wagner G."/>
            <person name="Gerber A."/>
            <person name="Zaha A."/>
            <person name="Thompson C."/>
            <person name="Bartholomeu D.C."/>
            <person name="Luckemeyer D.D."/>
            <person name="Bahia D."/>
            <person name="Loreto E."/>
            <person name="Prestes E.B."/>
            <person name="Lima F.M."/>
            <person name="Rodrigues-Luiz G."/>
            <person name="Vallejo G.A."/>
            <person name="Filho J.F."/>
            <person name="Monteiro K.M."/>
            <person name="Tyler K.M."/>
            <person name="de Almeida L.G."/>
            <person name="Ortiz M.F."/>
            <person name="Siervo M.A."/>
            <person name="de Moraes M.H."/>
            <person name="Cunha O.L."/>
            <person name="Mendonca-Neto R."/>
            <person name="Silva R."/>
            <person name="Teixeira S.M."/>
            <person name="Murta S.M."/>
            <person name="Sincero T.C."/>
            <person name="Mendes T.A."/>
            <person name="Urmenyi T.P."/>
            <person name="Silva V.G."/>
            <person name="da Rocha W.D."/>
            <person name="Andersson B."/>
            <person name="Romanha A.J."/>
            <person name="Steindel M."/>
            <person name="de Vasconcelos A.T."/>
            <person name="Grisard E.C."/>
        </authorList>
    </citation>
    <scope>NUCLEOTIDE SEQUENCE [LARGE SCALE GENOMIC DNA]</scope>
    <source>
        <strain evidence="13 14">SC58</strain>
    </source>
</reference>
<evidence type="ECO:0000256" key="5">
    <source>
        <dbReference type="ARBA" id="ARBA00022771"/>
    </source>
</evidence>
<sequence>MQEYSYRVAARNSVVPIEVEAGSRHLLEFTGEADNVISIVAQLLDSRYDESVSPSNCFGLYVNVEVRLKEAEEEEAGGDHTGTAEEPSGPPRRSKPPSAWATFWNAMATVLDSSSFCDVLPTVMLRVEPAPVATQHYLIVSARHGYTLPVYNYTCQMRLFFEQMPAEEMVRMQNVFALGLPLAFLLLTAPFVLWRIDLLPGYLADVDVISWLWYLPYLLRDAVIKAAVGGGTALWGIYRNRGVRARRRRLERRHRHLMQEAERRPGMHDGPPLPAPFQLQPQHETYAAAGESPGPSSGDNDGTHRGHGNASSNNSGGGGTGQGGEEPHGSIAVHVRPPPPSPGAPPTTTTAVVAVVEEGGGGGDVDASSEGKHTEGEKRKLLQSCEELSAKQQAGEASSPANARLAASVAQYLHGAREKGASASASAGPREILETTAPCVVHVRAFATEMPEESMDELAAGGNGSHRGRASTEGRVFLYKEEEEEEEENVCRICRDGEEEEKLVSACECTGSVRWVHRTCLDRWRLESTKRNIRNINRCEICKKPFNVSIRRRTLLWQSSRHFVLAITLAVSTAVFFAGLSVLLRNTLGSISCRAPWHRVSYATMFNLDGIILTLFVYFMLTSLATFSFALVYGRWHVREETEAHVQEFQVLPVFWTPRNTAKVVAVYVIGVGQALCLGYLLKLFIYRTSSVAWSWEASPSIGAVLYMTLLSFGVGVVRGGREFIQTQTAHNAQHVVVETADEAHHPPAQQQAGGGEIAAAAAGVTEGNADSHGQTSTVEGPRATSEAVAAPPHLRPIRAVEYCPRRPVGRPHWTFQQ</sequence>
<feature type="region of interest" description="Disordered" evidence="10">
    <location>
        <begin position="71"/>
        <end position="97"/>
    </location>
</feature>
<evidence type="ECO:0000313" key="14">
    <source>
        <dbReference type="Proteomes" id="UP000031737"/>
    </source>
</evidence>
<dbReference type="SUPFAM" id="SSF57850">
    <property type="entry name" value="RING/U-box"/>
    <property type="match status" value="1"/>
</dbReference>
<keyword evidence="4" id="KW-0479">Metal-binding</keyword>
<comment type="subcellular location">
    <subcellularLocation>
        <location evidence="1">Membrane</location>
        <topology evidence="1">Multi-pass membrane protein</topology>
    </subcellularLocation>
</comment>
<keyword evidence="9 11" id="KW-0472">Membrane</keyword>
<feature type="compositionally biased region" description="Basic and acidic residues" evidence="10">
    <location>
        <begin position="257"/>
        <end position="267"/>
    </location>
</feature>
<evidence type="ECO:0000256" key="10">
    <source>
        <dbReference type="SAM" id="MobiDB-lite"/>
    </source>
</evidence>
<feature type="transmembrane region" description="Helical" evidence="11">
    <location>
        <begin position="563"/>
        <end position="584"/>
    </location>
</feature>
<keyword evidence="6" id="KW-0833">Ubl conjugation pathway</keyword>
<feature type="domain" description="RING-CH-type" evidence="12">
    <location>
        <begin position="483"/>
        <end position="549"/>
    </location>
</feature>
<feature type="region of interest" description="Disordered" evidence="10">
    <location>
        <begin position="257"/>
        <end position="348"/>
    </location>
</feature>
<dbReference type="Gene3D" id="3.30.40.10">
    <property type="entry name" value="Zinc/RING finger domain, C3HC4 (zinc finger)"/>
    <property type="match status" value="1"/>
</dbReference>
<gene>
    <name evidence="13" type="ORF">TRSC58_06363</name>
</gene>
<keyword evidence="5" id="KW-0863">Zinc-finger</keyword>
<keyword evidence="8 11" id="KW-1133">Transmembrane helix</keyword>
<evidence type="ECO:0000259" key="12">
    <source>
        <dbReference type="PROSITE" id="PS51292"/>
    </source>
</evidence>
<dbReference type="GO" id="GO:0016740">
    <property type="term" value="F:transferase activity"/>
    <property type="evidence" value="ECO:0007669"/>
    <property type="project" value="UniProtKB-KW"/>
</dbReference>
<dbReference type="EMBL" id="AUPL01006363">
    <property type="protein sequence ID" value="ESL05970.1"/>
    <property type="molecule type" value="Genomic_DNA"/>
</dbReference>
<feature type="transmembrane region" description="Helical" evidence="11">
    <location>
        <begin position="665"/>
        <end position="686"/>
    </location>
</feature>
<name>A0A061IV62_TRYRA</name>
<feature type="transmembrane region" description="Helical" evidence="11">
    <location>
        <begin position="698"/>
        <end position="718"/>
    </location>
</feature>
<proteinExistence type="predicted"/>
<feature type="region of interest" description="Disordered" evidence="10">
    <location>
        <begin position="766"/>
        <end position="792"/>
    </location>
</feature>
<feature type="region of interest" description="Disordered" evidence="10">
    <location>
        <begin position="358"/>
        <end position="377"/>
    </location>
</feature>
<dbReference type="AlphaFoldDB" id="A0A061IV62"/>
<feature type="compositionally biased region" description="Gly residues" evidence="10">
    <location>
        <begin position="315"/>
        <end position="324"/>
    </location>
</feature>
<feature type="transmembrane region" description="Helical" evidence="11">
    <location>
        <begin position="214"/>
        <end position="238"/>
    </location>
</feature>
<dbReference type="PROSITE" id="PS51292">
    <property type="entry name" value="ZF_RING_CH"/>
    <property type="match status" value="1"/>
</dbReference>
<keyword evidence="3 11" id="KW-0812">Transmembrane</keyword>
<evidence type="ECO:0000256" key="2">
    <source>
        <dbReference type="ARBA" id="ARBA00022679"/>
    </source>
</evidence>
<feature type="transmembrane region" description="Helical" evidence="11">
    <location>
        <begin position="175"/>
        <end position="194"/>
    </location>
</feature>
<dbReference type="GO" id="GO:0016020">
    <property type="term" value="C:membrane"/>
    <property type="evidence" value="ECO:0007669"/>
    <property type="project" value="UniProtKB-SubCell"/>
</dbReference>
<evidence type="ECO:0000256" key="6">
    <source>
        <dbReference type="ARBA" id="ARBA00022786"/>
    </source>
</evidence>
<dbReference type="PANTHER" id="PTHR46065">
    <property type="entry name" value="E3 UBIQUITIN-PROTEIN LIGASE MARCH 2/3 FAMILY MEMBER"/>
    <property type="match status" value="1"/>
</dbReference>
<accession>A0A061IV62</accession>
<organism evidence="13 14">
    <name type="scientific">Trypanosoma rangeli SC58</name>
    <dbReference type="NCBI Taxonomy" id="429131"/>
    <lineage>
        <taxon>Eukaryota</taxon>
        <taxon>Discoba</taxon>
        <taxon>Euglenozoa</taxon>
        <taxon>Kinetoplastea</taxon>
        <taxon>Metakinetoplastina</taxon>
        <taxon>Trypanosomatida</taxon>
        <taxon>Trypanosomatidae</taxon>
        <taxon>Trypanosoma</taxon>
        <taxon>Herpetosoma</taxon>
    </lineage>
</organism>
<feature type="transmembrane region" description="Helical" evidence="11">
    <location>
        <begin position="611"/>
        <end position="633"/>
    </location>
</feature>
<dbReference type="OrthoDB" id="266286at2759"/>
<evidence type="ECO:0000256" key="8">
    <source>
        <dbReference type="ARBA" id="ARBA00022989"/>
    </source>
</evidence>
<feature type="compositionally biased region" description="Pro residues" evidence="10">
    <location>
        <begin position="336"/>
        <end position="345"/>
    </location>
</feature>
<evidence type="ECO:0000256" key="3">
    <source>
        <dbReference type="ARBA" id="ARBA00022692"/>
    </source>
</evidence>
<dbReference type="CDD" id="cd16495">
    <property type="entry name" value="RING_CH-C4HC3_MARCH"/>
    <property type="match status" value="1"/>
</dbReference>
<dbReference type="GO" id="GO:0008270">
    <property type="term" value="F:zinc ion binding"/>
    <property type="evidence" value="ECO:0007669"/>
    <property type="project" value="UniProtKB-KW"/>
</dbReference>
<comment type="caution">
    <text evidence="13">The sequence shown here is derived from an EMBL/GenBank/DDBJ whole genome shotgun (WGS) entry which is preliminary data.</text>
</comment>
<dbReference type="SMART" id="SM00744">
    <property type="entry name" value="RINGv"/>
    <property type="match status" value="1"/>
</dbReference>